<dbReference type="GO" id="GO:0015074">
    <property type="term" value="P:DNA integration"/>
    <property type="evidence" value="ECO:0007669"/>
    <property type="project" value="InterPro"/>
</dbReference>
<name>A0A518KCR0_9BACT</name>
<dbReference type="PANTHER" id="PTHR46889:SF4">
    <property type="entry name" value="TRANSPOSASE INSO FOR INSERTION SEQUENCE ELEMENT IS911B-RELATED"/>
    <property type="match status" value="1"/>
</dbReference>
<dbReference type="InterPro" id="IPR012337">
    <property type="entry name" value="RNaseH-like_sf"/>
</dbReference>
<dbReference type="Pfam" id="PF13683">
    <property type="entry name" value="rve_3"/>
    <property type="match status" value="1"/>
</dbReference>
<feature type="region of interest" description="Disordered" evidence="1">
    <location>
        <begin position="1"/>
        <end position="32"/>
    </location>
</feature>
<dbReference type="InterPro" id="IPR001584">
    <property type="entry name" value="Integrase_cat-core"/>
</dbReference>
<gene>
    <name evidence="3" type="ORF">Spa11_37930</name>
</gene>
<keyword evidence="4" id="KW-1185">Reference proteome</keyword>
<evidence type="ECO:0000313" key="4">
    <source>
        <dbReference type="Proteomes" id="UP000316426"/>
    </source>
</evidence>
<evidence type="ECO:0000259" key="2">
    <source>
        <dbReference type="PROSITE" id="PS50994"/>
    </source>
</evidence>
<proteinExistence type="predicted"/>
<dbReference type="AlphaFoldDB" id="A0A518KCR0"/>
<evidence type="ECO:0000313" key="3">
    <source>
        <dbReference type="EMBL" id="QDV75574.1"/>
    </source>
</evidence>
<dbReference type="InterPro" id="IPR036397">
    <property type="entry name" value="RNaseH_sf"/>
</dbReference>
<dbReference type="Gene3D" id="3.30.420.10">
    <property type="entry name" value="Ribonuclease H-like superfamily/Ribonuclease H"/>
    <property type="match status" value="1"/>
</dbReference>
<dbReference type="SUPFAM" id="SSF53098">
    <property type="entry name" value="Ribonuclease H-like"/>
    <property type="match status" value="1"/>
</dbReference>
<dbReference type="PANTHER" id="PTHR46889">
    <property type="entry name" value="TRANSPOSASE INSF FOR INSERTION SEQUENCE IS3B-RELATED"/>
    <property type="match status" value="1"/>
</dbReference>
<dbReference type="EMBL" id="CP036349">
    <property type="protein sequence ID" value="QDV75574.1"/>
    <property type="molecule type" value="Genomic_DNA"/>
</dbReference>
<dbReference type="PROSITE" id="PS50994">
    <property type="entry name" value="INTEGRASE"/>
    <property type="match status" value="1"/>
</dbReference>
<reference evidence="3 4" key="1">
    <citation type="submission" date="2019-02" db="EMBL/GenBank/DDBJ databases">
        <title>Deep-cultivation of Planctomycetes and their phenomic and genomic characterization uncovers novel biology.</title>
        <authorList>
            <person name="Wiegand S."/>
            <person name="Jogler M."/>
            <person name="Boedeker C."/>
            <person name="Pinto D."/>
            <person name="Vollmers J."/>
            <person name="Rivas-Marin E."/>
            <person name="Kohn T."/>
            <person name="Peeters S.H."/>
            <person name="Heuer A."/>
            <person name="Rast P."/>
            <person name="Oberbeckmann S."/>
            <person name="Bunk B."/>
            <person name="Jeske O."/>
            <person name="Meyerdierks A."/>
            <person name="Storesund J.E."/>
            <person name="Kallscheuer N."/>
            <person name="Luecker S."/>
            <person name="Lage O.M."/>
            <person name="Pohl T."/>
            <person name="Merkel B.J."/>
            <person name="Hornburger P."/>
            <person name="Mueller R.-W."/>
            <person name="Bruemmer F."/>
            <person name="Labrenz M."/>
            <person name="Spormann A.M."/>
            <person name="Op den Camp H."/>
            <person name="Overmann J."/>
            <person name="Amann R."/>
            <person name="Jetten M.S.M."/>
            <person name="Mascher T."/>
            <person name="Medema M.H."/>
            <person name="Devos D.P."/>
            <person name="Kaster A.-K."/>
            <person name="Ovreas L."/>
            <person name="Rohde M."/>
            <person name="Galperin M.Y."/>
            <person name="Jogler C."/>
        </authorList>
    </citation>
    <scope>NUCLEOTIDE SEQUENCE [LARGE SCALE GENOMIC DNA]</scope>
    <source>
        <strain evidence="3 4">Spa11</strain>
    </source>
</reference>
<feature type="domain" description="Integrase catalytic" evidence="2">
    <location>
        <begin position="41"/>
        <end position="135"/>
    </location>
</feature>
<dbReference type="GO" id="GO:0003676">
    <property type="term" value="F:nucleic acid binding"/>
    <property type="evidence" value="ECO:0007669"/>
    <property type="project" value="InterPro"/>
</dbReference>
<organism evidence="3 4">
    <name type="scientific">Botrimarina mediterranea</name>
    <dbReference type="NCBI Taxonomy" id="2528022"/>
    <lineage>
        <taxon>Bacteria</taxon>
        <taxon>Pseudomonadati</taxon>
        <taxon>Planctomycetota</taxon>
        <taxon>Planctomycetia</taxon>
        <taxon>Pirellulales</taxon>
        <taxon>Lacipirellulaceae</taxon>
        <taxon>Botrimarina</taxon>
    </lineage>
</organism>
<protein>
    <submittedName>
        <fullName evidence="3">Integrase core domain protein</fullName>
    </submittedName>
</protein>
<evidence type="ECO:0000256" key="1">
    <source>
        <dbReference type="SAM" id="MobiDB-lite"/>
    </source>
</evidence>
<dbReference type="KEGG" id="bmei:Spa11_37930"/>
<dbReference type="Proteomes" id="UP000316426">
    <property type="component" value="Chromosome"/>
</dbReference>
<accession>A0A518KCR0</accession>
<sequence length="152" mass="17311">MAVLPREGGGTTPECLGDSPVLSDTGGVEKRRPRHGELLHHSDRGCQYTSDGYQKTLRTLGIEVSMSPTGNCYDNAVAERFFWSLKHEWTYWRAYATMDEARPSVFRYIETFYNSRRRHQTLGYKSPDQFEADHPPALAAHKMRSPAGVPKY</sequence>
<dbReference type="InterPro" id="IPR050900">
    <property type="entry name" value="Transposase_IS3/IS150/IS904"/>
</dbReference>